<evidence type="ECO:0000313" key="1">
    <source>
        <dbReference type="EMBL" id="JAH76097.1"/>
    </source>
</evidence>
<organism evidence="1">
    <name type="scientific">Anguilla anguilla</name>
    <name type="common">European freshwater eel</name>
    <name type="synonym">Muraena anguilla</name>
    <dbReference type="NCBI Taxonomy" id="7936"/>
    <lineage>
        <taxon>Eukaryota</taxon>
        <taxon>Metazoa</taxon>
        <taxon>Chordata</taxon>
        <taxon>Craniata</taxon>
        <taxon>Vertebrata</taxon>
        <taxon>Euteleostomi</taxon>
        <taxon>Actinopterygii</taxon>
        <taxon>Neopterygii</taxon>
        <taxon>Teleostei</taxon>
        <taxon>Anguilliformes</taxon>
        <taxon>Anguillidae</taxon>
        <taxon>Anguilla</taxon>
    </lineage>
</organism>
<reference evidence="1" key="2">
    <citation type="journal article" date="2015" name="Fish Shellfish Immunol.">
        <title>Early steps in the European eel (Anguilla anguilla)-Vibrio vulnificus interaction in the gills: Role of the RtxA13 toxin.</title>
        <authorList>
            <person name="Callol A."/>
            <person name="Pajuelo D."/>
            <person name="Ebbesson L."/>
            <person name="Teles M."/>
            <person name="MacKenzie S."/>
            <person name="Amaro C."/>
        </authorList>
    </citation>
    <scope>NUCLEOTIDE SEQUENCE</scope>
</reference>
<name>A0A0E9VDG4_ANGAN</name>
<protein>
    <submittedName>
        <fullName evidence="1">Uncharacterized protein</fullName>
    </submittedName>
</protein>
<sequence length="45" mass="4882">MSFVPQKNSEEAVILNSNVMCEGGEEHLQMDIWTSILLVCLAGGS</sequence>
<accession>A0A0E9VDG4</accession>
<proteinExistence type="predicted"/>
<dbReference type="EMBL" id="GBXM01032480">
    <property type="protein sequence ID" value="JAH76097.1"/>
    <property type="molecule type" value="Transcribed_RNA"/>
</dbReference>
<dbReference type="AlphaFoldDB" id="A0A0E9VDG4"/>
<reference evidence="1" key="1">
    <citation type="submission" date="2014-11" db="EMBL/GenBank/DDBJ databases">
        <authorList>
            <person name="Amaro Gonzalez C."/>
        </authorList>
    </citation>
    <scope>NUCLEOTIDE SEQUENCE</scope>
</reference>